<feature type="coiled-coil region" evidence="4">
    <location>
        <begin position="4885"/>
        <end position="4988"/>
    </location>
</feature>
<evidence type="ECO:0000256" key="5">
    <source>
        <dbReference type="SAM" id="MobiDB-lite"/>
    </source>
</evidence>
<evidence type="ECO:0000256" key="3">
    <source>
        <dbReference type="ARBA" id="ARBA00023203"/>
    </source>
</evidence>
<dbReference type="Pfam" id="PF00307">
    <property type="entry name" value="CH"/>
    <property type="match status" value="2"/>
</dbReference>
<evidence type="ECO:0000256" key="1">
    <source>
        <dbReference type="ARBA" id="ARBA00022553"/>
    </source>
</evidence>
<keyword evidence="6" id="KW-1133">Transmembrane helix</keyword>
<feature type="coiled-coil region" evidence="4">
    <location>
        <begin position="6848"/>
        <end position="6875"/>
    </location>
</feature>
<feature type="region of interest" description="Disordered" evidence="5">
    <location>
        <begin position="2928"/>
        <end position="2955"/>
    </location>
</feature>
<keyword evidence="3" id="KW-0009">Actin-binding</keyword>
<dbReference type="SMART" id="SM00150">
    <property type="entry name" value="SPEC"/>
    <property type="match status" value="36"/>
</dbReference>
<reference evidence="8" key="1">
    <citation type="journal article" date="2023" name="G3 (Bethesda)">
        <title>Whole genome assembly and annotation of the endangered Caribbean coral Acropora cervicornis.</title>
        <authorList>
            <person name="Selwyn J.D."/>
            <person name="Vollmer S.V."/>
        </authorList>
    </citation>
    <scope>NUCLEOTIDE SEQUENCE</scope>
    <source>
        <strain evidence="8">K2</strain>
    </source>
</reference>
<dbReference type="Proteomes" id="UP001249851">
    <property type="component" value="Unassembled WGS sequence"/>
</dbReference>
<feature type="region of interest" description="Disordered" evidence="5">
    <location>
        <begin position="2330"/>
        <end position="2413"/>
    </location>
</feature>
<feature type="compositionally biased region" description="Basic and acidic residues" evidence="5">
    <location>
        <begin position="2933"/>
        <end position="2946"/>
    </location>
</feature>
<feature type="compositionally biased region" description="Basic and acidic residues" evidence="5">
    <location>
        <begin position="2383"/>
        <end position="2393"/>
    </location>
</feature>
<dbReference type="PANTHER" id="PTHR11915">
    <property type="entry name" value="SPECTRIN/FILAMIN RELATED CYTOSKELETAL PROTEIN"/>
    <property type="match status" value="1"/>
</dbReference>
<feature type="coiled-coil region" evidence="4">
    <location>
        <begin position="2122"/>
        <end position="2149"/>
    </location>
</feature>
<feature type="region of interest" description="Disordered" evidence="5">
    <location>
        <begin position="3300"/>
        <end position="3320"/>
    </location>
</feature>
<keyword evidence="1" id="KW-0597">Phosphoprotein</keyword>
<feature type="region of interest" description="Disordered" evidence="5">
    <location>
        <begin position="1"/>
        <end position="20"/>
    </location>
</feature>
<dbReference type="PROSITE" id="PS50021">
    <property type="entry name" value="CH"/>
    <property type="match status" value="2"/>
</dbReference>
<dbReference type="CDD" id="cd21188">
    <property type="entry name" value="CH_PLEC-like_rpt1"/>
    <property type="match status" value="1"/>
</dbReference>
<feature type="coiled-coil region" evidence="4">
    <location>
        <begin position="3730"/>
        <end position="3795"/>
    </location>
</feature>
<sequence length="7007" mass="800710">MSRPTTPILHRPRSRTRSPATVADRAVCKIADHRDAVQKKTFTKWINSHLQKVNVRILDIYEELRDGNNLLLLLELLCKTNLKRERGQLRFHRLQNVQTALEFLQSQQVKLVNIRSEDIVDGNPKLTLGLIWTIILHYQISEVEVVGKQEQMTAKDALLLWAQKVTKGYPSVDVTNFTESWKDGLAFNAIIHRYRPDLVDFSKLNKSLPDRNLEYSFHVAEKELGVPRLLDVEDLANTDHPDEKSVMTYVSSLYEMFPKEPTVQETLHDNEKLFKFEEYCNLAKALVESIKEVMHRLEKQRFPKTVQGIKELIAEYNRYRIGEFPEMEASRHSLKMALYGPMATWLEFPYECSPREIEVLWTNLVEMQDNYNKSLRIELTRLEQMFQVAEKIRKEATLVDASLDDIEERIKSSIERRWGEMKDRLESRSTKVLTYQTYSTTDDTSDSGIPNGSPPHGHNDLKFSVETSNDSKRLDAMMAWIRETRAAIEKQEFGLDLPSAQKHQQNHHIQHDAVLAFQDELSELKKMEAKDKAIKEKIIEIHEEYTALVKSSVNRINHLKNLVTFMSEATKELIWMNQREEPEVSRDWSSHDLDIEELQAHRENLQFDIREREAHYTMLLTKGDNIIQAGHPAPGPIEAYLSAMRSQWWWLGQLLIAFQHHVRNAEMHQQYFEDSNITEKKMIQLVDRLNTEYDVQNITSRESAEQALERLTSTMCVVLHWNPLPLMYFILFTLAALAVTAFVSLLFFVYRSRSESKLNGRRSRTVAIRTTSSRRRLLQKASFPIKFASQMITSGFSRVYLATRRTLRSAANVVRWRTSQNPAFDHDKIMNDSRWERFWREKVIPASEEAIKAGIPLEKFPVVRQSKMGTTVAYSMEFVRSMLDRKLDESNVSLPKERYVLLLRGPKTESEEELEPRFKDVVTDMLQLKQEMKQDLVDFKDIISSLQLLSKKVVPLAQRKSKLKSKVSVEPVCSYKNMQNIVNKGEDCVLLDNSDHHAWKVTNANGRQCEVPSVCFVIPAPDVEATEFSTRLEIQYKHLLTLWRTRHWNLKQALSKEQVFTQVKVIKSASPEKGTMPLLPGGKVVEQLLTEIQMPDDEEIVGITDNLVVEQEPIMAAAVSFNENAPETLAQELPMLDKQSVQSTINDLLAWLKKAEDLLKDKSLGTLNQDLLAGTLQEVKCLQEEQSERVPQYDSLMTTMVTKMDPQLQRKLDVLSEKWNRLQQQNSNYHKLLLLLLNTVGLVSDLEDSLRRVEVILIQQPGLTANVKDIQHQIKVLQSTIADVKVSLPELKDFDRARVGALLDRWYAAQRQIDHRLVGLVQAEQKLEQFQAGLESELDWLRRVEDKVEEEVWNTKKDNPEKVINELTSLYTDIRSQQVPIKTLCTMGHEYTDESQVWERNLEEYRHTLHHLPESRDPSNPILESASMGREQIISSLMNMNTRYEKLLNEVQLIMEDVVDNLKRQGKEHKEVEEACLQWCSSIQQLLDWLSDTEKTLLAQTASPADIKQLEEQIEEQKRFTKEVYERKRPVEVMLLESKQFLKGSGQLLSPTKKAELDTKMSILEERWGRLQADLDNRYMRLAWLKRAEDQRSVIFLNVKEAQKAQDKLVIHQNFIDDVKEHEKDLKVVNQCGEDFLHEAKVFHAELERSVATLESADVASPSETIAIPNEKSWVLENKLADINERYSRLLLLLSEQGTILDRSWRQLREYDNQASQVLPWLNVAENRLAQSMTQPTLQTEVGSHQAEIVAVGVLGHSIEGLIRSPEFERAKSINQRYEELCANISVYQAKLQSALTTSQNFKDGLDSAIKSLTELKKQLDKLPPVVQSEMSRNGTTVEALNEMFQAQKKKQKESKLKQLNKLWADVVERSDARKEELKSVFIMIAKDFERWELGMIKRLDSGELVTSDILVFEEKLQNFQNEVEKMRPAFQSVNQGGHELINLEKNKQQSVILETLDRVNKNWQALAIKLLNTSAKFDELQEQSEKFYTVFKHVTLWLDDIEVRLVSIPPVGLDPDVLSSQMKDQKAQIDLLVGLGKVIITFAAKPSEVSPQSPLEEDLNSVSSRYDKVWKRLETRNVALETTVLQMEKYRRLVRNISIFITRTEKRLGQLEAVGGDSDTIRKQISEHKTLQKEITQKEEEVALLLKAGNDLLDNREGASGSDEIQEEISSLKGRMEFIVVASNERQKELESTLSTVSNLEESIQSLTTQFKMREQEIEALLKEEDPKQLSRQFKVIDQEMARLNYQLDNANESGQEVISHLQETAQDPSPVVNKVDGINSQWNELQGKLQELRNYVIDQAGEPKDDDSAARFKVTNVKKSQAEGFAPVSVKLEAGPAQRSHFEGKPWGSDDRPPGKESETVVSAQKRNAQELSFASPKGGESGKDDREFEWGRPLLGGSSDEEDFKEEDGSSFNRVSITLQGSERRIVKPDQEFIEEYTDDAGRRVKRISKVTATKTITRVERQAPSCVLAINVPGEVNENTEENIDEHGRRVKRVKRSIVSESAKTVVRDGAVKFVLSSGKSSEEDFKEHSEDTERIQTFTTSLGYRGQRISKSSFKTLKGGSESVTSISPQGISAPQISQLSTGDTFDDGVFPVKVYRDISYPEWMELGKEDHPPSEEVSTSSIQIERYPTQLQRESAPEKPGVIEEVVPFTVEKRPLVIPLEAFEVEEDSLAVRGRKRMKPPAGGLPELPVIPRKKVHKEIPSSLLSESDMPESEPQGKDFELASPVYIQTGDEEVVPSVLTQQVVHPEWMIERRPSPTGEIPNVEGFCVVLAYEPMPHETKGDLQREPDSVSENVVATNLSREEVIPEIADMQEEKKTVTIKGGVVVRQFTERPISTKSVEDEERQVETMEATYPVIQAPTGEAAERLDEDGVQVGGSTNQTTRSDDVVPSVQTRSVVIPEWMVEIESTGKDKESWLILSTETSHPQPEEKFERQSKCSEESVTPSTLDREVSIPEIEDTDNALLEENTECVDKNGDRIKTIIKRSIETSFVRSASDGGTEKPEAKIFESAAPVYLKKQNEDVIPTMQTREIVLPEWMVESEPNPKLEDKHHTASPCLLTTDTKRTDPLVFASDTIKESVTATTLNREIIIAEIEDKKSEEPEKVTKYVQESGVRFKKVFYSEEEKVPPLKTRDVDLAKWVVGIPPSTEEEEKPHGGISCLIRPSELNQQEPEQVGSETVLESVSTTTFNRGFVNPEIEDTGDESAEEVAEFVDENGVRVRRIVRQTVTTRSMVQRRIFYQGEPDTEFDTGFENVVPSMRSREIVLPEWMVVRDPTPTEETPIDSISLILRSESKQPQNQQQDTEKVHESVTASTSNRKIVIPELQNVGPLEEVEEYDDKSGVQVKGIVKRVITTTSMKRESAHSQPVEVSFPAALSQFVLPEEKEENLDESSTVERIVTTRSVLHPSADKEGEEIQGKVFESAAPVCVEGDSEDIVPSRQFRDTVLPEWMVNSEPTQAEQMQPDEGITWVVLVPEPQQPEPREHDAEVVRESVVATTLSREVVIPEVEDSEAATSRAEVVYLENVSPQAVILGHGRPSSPRRGSIPFEASSIQRYIVIIETLNQYVMEHRSMIFICSSQHMQFNFVLENFLDWILVTLKTLCWMVPVSWQLSEVQEQLQQIKGIEEEIDDRAQVIENFTKVSECLVQNAQPDQKADLSREIAHVNAALNTIVSTTADRRRTLETAEPLAKDYHDNLLMLAEVIAEVENKLKNQRAFGAEPEKIDEEAEEIKGLSKALDDASERARLAGETLLSLQDSSADMAAVRSQMDALSSRVDALKGKMTRFEEHYDEHMRKASEFQLAVERLLAKLAGRKEELLAVAIDTTDNQAIKKRIEELEVSVPLPNGEPEREVIPREIEGTLEKLKENFHDLESTIREQRRYLASLTVQQEKAYALPVDHRPVLEAMNQFITWLSRAEELAASHPPLKADLADKRDVLMHEPHYNNIVQKANTFLESSGPMAEKDEIGAKLDDIKTRWEELIRKTNERDAQLADVLPLAQKYHDNSQNVKDVVTLAETELGSRSDVSPNVEMAKQELLTIKGVLKAVEKRAHDLTQMSELGNELADKLDRYQGMSSEARHDKETTKERYERICLELRNREQLIEAQVNSADQFTMALQEFQLDLTGVDSAILEEIPGNDSETLKRQLAELQASKVALAQRRPKLGSLHSSGLALIKENKGDEKFVDATKSKVQKVTDLFCDIENKIKDRISSVQTALYRCQGFDETLDDFDRWLYRAERQFNSLGTLSIKPNVIKKQRGGLKVIKEDVENHAPLYSDIQQRGTDMLIRTDSAADRQQLEMRLQDFECRWRNLKAQIDERQKSLGRLVPSVCGYMEIHEQVVTWLNESESKFDRLLSELGDVSDITVMAEKQEQLQALSESLENQKPVYQNLLVSSETLIGVCHELSINNDIVMVSSGTEEVKRRWEAFTEKVQSQEKELKNSNKTLALAMSFVQEAMQPMQQVMSEAESILATEPKVGFNIGQAKKELIKVNKMIDVLEKTEIKLLRLSKQVTNNEYIITIIKDNQVMQVRLKERKVKLEKYIRTVEVFQGAGAEIEMKVMAIMSYVSVEIVVTDLENIQDQLQHVQNLEDEVVIHRRKIDTMEETGEWIIKENGDNLEVINEVHSNINRAKSTIDEVTVKLMDRRRRLETALTEKQRVFDTFDNFDKRVMKLDKSLTRAKPVSAEFIVIREQRTSHEVVVREVTRLRPISDYLFPAAESLLSESEPAPEKEAFETRLVATRTIWEGVRVRSDKRHVVIEQVFPLAQNYDDAFRALNVWLKETEQKVINLVPVPCNMASLRNQQKTLTDLHKDITNHKPVYEFFMSAATALSNACNAANITDGLEPLKMLNQEVSNRWQVMTTVVDHKKEVIDKTHRQLTMYEEAVDKLKGLLARAEAALAAQSAPGVDVNKAKANRDTLKTLLSVLENAKEELTFLNKTGGTLVNDVDDQLVNSAPIQEQLAKLNATYKDILDRLEQERIKLDIVITNAEEFQGALLEFESWLPSIASAVEKFEPIASDPVEIKEQLIEAEAKVVVLYRDLHLALEVNKPLLLSAENRGQRLLEVCDEEVVVDSVVTTKLDPLQEAFEILYEAVVDREGQLQMKLVQTQDLDTSFADIIRWLVEMERTLSRQEPVSLQPVKVSRQKNDQEQVQSHANRIMESMPLRPDRDVLKLKLADITRRVAAVTEKTTKRKDILHSIQPLAGQYHDTLHAILPYLDGAEEKLESLKAVPRDEASAAQHKMDAQAFLEGVESHKGVHQLVNVAAKALLDYCQDNALSVDTSHIMDEVKDVNVRFDKICRANLDVEKQSRVADQSVEQYQKVLQPAQVASLEVNSYLESEPAIGLDADKGKEELNRVEDLISTLEEQKADLEVVEMSGRPRVEQAADLAEELATVSQKHDMSVNKLKRQKVRLTKHVDKVMTFMKLQHDIEVWLEEKAEKISRLSPVSEDSEKAKSQLAIAKVLTEEFQTYRTKLETLEEIMHYLSETEKDDPTLVAEVRDLFCSVEEPFERLHSNVIQRQARLQNIVIQSQDFQLSLREAQDQLNEFERNIAQLQPISASYEEAVQQKEDHESLYLDITFREVIFAELLKHGREVLGKTEPGPNREALQNDLSDLESRWAQVYNNTVDREEKLEEVVPLAQKYSEAVTDLKPWLEETEQMVADCQATIVCEKHALSREQTFVKYLQQFVQEDIEGHRPIYRTLVDSTNDLLERCQDMSVTEGVPEIQADVKDIIDRWSEVNQFYLERRRQVSDGEHVVKKYRSLLLPVENEPSRLERRLEECEFEGVNVDVGKKKLETVRVIQEEINSLESQLAPVNAQVKEENKDYLDFLPIKQRLSALSQRCSLLRRNADDQEKKLDRIVNEMTTFVTATGELRSYIEVATDKLDNLDPIHNDGQVIKKQLAEVKELKQEADAKVPVLSTAEVAASTICSEKKDDLKVTSEIHKTLSEVQTPILLVLDRLNAREQDLKSALEHLQEFKAELEPVEEVLSAVEGSVEAEAPVDLNKGEDELGKVDTMIKEVEESSKHVRRIRKSSQHLRRVMDIHSEPGSEVQTQIANVTHRQRGLSSSLRMRRSKVAKSLQFYGQFLELIEQVDKWLPRGRERVDTQDLAGGEPDQIRKELDKLQDVAKEVQENVASLENAKSLAEKIKEVSSEDPSINKEIDEQIEKLQTPLNELVSALDARQSKLQTALLESQELKDSLDELDSCLSATENQLNIQGPLSARHKVIVDQQDKLQVLEKEFTQFKPIHEHVIKKGEEMLQALKPGAEIEKLKQRLQVVDTRWCDVSEKINERRAKLQEVEPSASKYVECSEPFTTWLSESEGRLKECDNIPEDDESTTRQLELLETLQHEILLRKPVHKTFKDSLTEHADLCYDKDVADLAVLEEEAVAVDKRWDELSAKVNDRLQLLEDVQEDIHRYQVVLRLTEKTLLEIEQIVSFEYQLILDPRKAKEDLAEVKKYIVLLNNRRPEVKELEKYGNILTEKTGSPDWKDKASTVYLKFNTVETKLYEREDLIQRIVEYVLIYTTATGHVERAIPKVKEEICNLAPISTEPEEIQEQLQKAEKLQASLADDSCSLESALEAAGWLDSNCDCEPEQGERLKTRVQVSKEALDELIAANNERQNALKCALMQSKEFKTASNDFIIWLNAIEDRLLTQPSVTSDMESIREFKKDHVPLYEEIQQHEPVLSAIKKSADEFLQSAEPGKERDRVGQKLTRIQSRWEEVQKNASDRKSLLEEIEPVAQQYRESLQDIISWLNAAEKNMVLLKYVPCDTKGPQKYEELLKEMESSLEKQQSSLSELDHFTRSLMEFQPVDANFVSSQVQDVKNRFAALDSGLKEKASNLEKIKQLLEDFTERVHALEELVVQGMILCAYRTPFMDAEKISGELEMISEILDAFTDQGEELDFIESVAMNLVDKLEVDAPDSAVIRNQVETLNTRFRGTMNRLEKRQAQLDRHQQHLLPFRSEMKRCYHSYTGAAKRAGIIIVFHIFRTEFA</sequence>
<dbReference type="Gene3D" id="1.10.418.10">
    <property type="entry name" value="Calponin-like domain"/>
    <property type="match status" value="2"/>
</dbReference>
<feature type="coiled-coil region" evidence="4">
    <location>
        <begin position="6132"/>
        <end position="6159"/>
    </location>
</feature>
<feature type="coiled-coil region" evidence="4">
    <location>
        <begin position="5846"/>
        <end position="5873"/>
    </location>
</feature>
<dbReference type="SMART" id="SM00033">
    <property type="entry name" value="CH"/>
    <property type="match status" value="2"/>
</dbReference>
<keyword evidence="9" id="KW-1185">Reference proteome</keyword>
<evidence type="ECO:0000259" key="7">
    <source>
        <dbReference type="PROSITE" id="PS50021"/>
    </source>
</evidence>
<dbReference type="GO" id="GO:0003779">
    <property type="term" value="F:actin binding"/>
    <property type="evidence" value="ECO:0007669"/>
    <property type="project" value="UniProtKB-KW"/>
</dbReference>
<dbReference type="SUPFAM" id="SSF47576">
    <property type="entry name" value="Calponin-homology domain, CH-domain"/>
    <property type="match status" value="1"/>
</dbReference>
<dbReference type="InterPro" id="IPR018159">
    <property type="entry name" value="Spectrin/alpha-actinin"/>
</dbReference>
<dbReference type="InterPro" id="IPR036872">
    <property type="entry name" value="CH_dom_sf"/>
</dbReference>
<organism evidence="8 9">
    <name type="scientific">Acropora cervicornis</name>
    <name type="common">Staghorn coral</name>
    <dbReference type="NCBI Taxonomy" id="6130"/>
    <lineage>
        <taxon>Eukaryota</taxon>
        <taxon>Metazoa</taxon>
        <taxon>Cnidaria</taxon>
        <taxon>Anthozoa</taxon>
        <taxon>Hexacorallia</taxon>
        <taxon>Scleractinia</taxon>
        <taxon>Astrocoeniina</taxon>
        <taxon>Acroporidae</taxon>
        <taxon>Acropora</taxon>
    </lineage>
</organism>
<keyword evidence="2" id="KW-0677">Repeat</keyword>
<keyword evidence="4" id="KW-0175">Coiled coil</keyword>
<feature type="transmembrane region" description="Helical" evidence="6">
    <location>
        <begin position="783"/>
        <end position="801"/>
    </location>
</feature>
<feature type="compositionally biased region" description="Basic and acidic residues" evidence="5">
    <location>
        <begin position="2342"/>
        <end position="2361"/>
    </location>
</feature>
<dbReference type="PROSITE" id="PS00019">
    <property type="entry name" value="ACTININ_1"/>
    <property type="match status" value="1"/>
</dbReference>
<feature type="coiled-coil region" evidence="4">
    <location>
        <begin position="5539"/>
        <end position="5566"/>
    </location>
</feature>
<dbReference type="Pfam" id="PF17902">
    <property type="entry name" value="SH3_10"/>
    <property type="match status" value="1"/>
</dbReference>
<dbReference type="InterPro" id="IPR041615">
    <property type="entry name" value="Desmoplakin_SH3"/>
</dbReference>
<feature type="compositionally biased region" description="Polar residues" evidence="5">
    <location>
        <begin position="2362"/>
        <end position="2375"/>
    </location>
</feature>
<feature type="coiled-coil region" evidence="4">
    <location>
        <begin position="1437"/>
        <end position="1475"/>
    </location>
</feature>
<feature type="coiled-coil region" evidence="4">
    <location>
        <begin position="4585"/>
        <end position="4612"/>
    </location>
</feature>
<keyword evidence="6" id="KW-0472">Membrane</keyword>
<dbReference type="Gene3D" id="2.30.30.40">
    <property type="entry name" value="SH3 Domains"/>
    <property type="match status" value="1"/>
</dbReference>
<evidence type="ECO:0000313" key="9">
    <source>
        <dbReference type="Proteomes" id="UP001249851"/>
    </source>
</evidence>
<gene>
    <name evidence="8" type="ORF">P5673_000608</name>
</gene>
<dbReference type="InterPro" id="IPR002017">
    <property type="entry name" value="Spectrin_repeat"/>
</dbReference>
<evidence type="ECO:0000256" key="2">
    <source>
        <dbReference type="ARBA" id="ARBA00022737"/>
    </source>
</evidence>
<feature type="domain" description="Calponin-homology (CH)" evidence="7">
    <location>
        <begin position="36"/>
        <end position="139"/>
    </location>
</feature>
<dbReference type="FunFam" id="1.10.418.10:FF:000048">
    <property type="entry name" value="Short stop, isoform B"/>
    <property type="match status" value="1"/>
</dbReference>
<reference evidence="8" key="2">
    <citation type="journal article" date="2023" name="Science">
        <title>Genomic signatures of disease resistance in endangered staghorn corals.</title>
        <authorList>
            <person name="Vollmer S.V."/>
            <person name="Selwyn J.D."/>
            <person name="Despard B.A."/>
            <person name="Roesel C.L."/>
        </authorList>
    </citation>
    <scope>NUCLEOTIDE SEQUENCE</scope>
    <source>
        <strain evidence="8">K2</strain>
    </source>
</reference>
<dbReference type="Gene3D" id="1.20.58.60">
    <property type="match status" value="29"/>
</dbReference>
<proteinExistence type="predicted"/>
<name>A0AAD9VHZ7_ACRCE</name>
<dbReference type="CDD" id="cd00176">
    <property type="entry name" value="SPEC"/>
    <property type="match status" value="10"/>
</dbReference>
<keyword evidence="6" id="KW-0812">Transmembrane</keyword>
<feature type="coiled-coil region" evidence="4">
    <location>
        <begin position="5355"/>
        <end position="5382"/>
    </location>
</feature>
<protein>
    <submittedName>
        <fullName evidence="8">Plectin</fullName>
    </submittedName>
</protein>
<comment type="caution">
    <text evidence="8">The sequence shown here is derived from an EMBL/GenBank/DDBJ whole genome shotgun (WGS) entry which is preliminary data.</text>
</comment>
<dbReference type="SUPFAM" id="SSF46966">
    <property type="entry name" value="Spectrin repeat"/>
    <property type="match status" value="35"/>
</dbReference>
<evidence type="ECO:0000256" key="4">
    <source>
        <dbReference type="SAM" id="Coils"/>
    </source>
</evidence>
<feature type="region of interest" description="Disordered" evidence="5">
    <location>
        <begin position="439"/>
        <end position="462"/>
    </location>
</feature>
<feature type="domain" description="Calponin-homology (CH)" evidence="7">
    <location>
        <begin position="152"/>
        <end position="258"/>
    </location>
</feature>
<dbReference type="InterPro" id="IPR001589">
    <property type="entry name" value="Actinin_actin-bd_CS"/>
</dbReference>
<feature type="transmembrane region" description="Helical" evidence="6">
    <location>
        <begin position="726"/>
        <end position="750"/>
    </location>
</feature>
<accession>A0AAD9VHZ7</accession>
<feature type="coiled-coil region" evidence="4">
    <location>
        <begin position="2191"/>
        <end position="2225"/>
    </location>
</feature>
<evidence type="ECO:0000256" key="6">
    <source>
        <dbReference type="SAM" id="Phobius"/>
    </source>
</evidence>
<dbReference type="PROSITE" id="PS00020">
    <property type="entry name" value="ACTININ_2"/>
    <property type="match status" value="1"/>
</dbReference>
<dbReference type="EMBL" id="JARQWQ010000001">
    <property type="protein sequence ID" value="KAK2574442.1"/>
    <property type="molecule type" value="Genomic_DNA"/>
</dbReference>
<dbReference type="InterPro" id="IPR001715">
    <property type="entry name" value="CH_dom"/>
</dbReference>
<dbReference type="FunFam" id="1.10.418.10:FF:000001">
    <property type="entry name" value="Actinin alpha 1"/>
    <property type="match status" value="1"/>
</dbReference>
<evidence type="ECO:0000313" key="8">
    <source>
        <dbReference type="EMBL" id="KAK2574442.1"/>
    </source>
</evidence>
<dbReference type="Pfam" id="PF00435">
    <property type="entry name" value="Spectrin"/>
    <property type="match status" value="8"/>
</dbReference>